<feature type="non-terminal residue" evidence="1">
    <location>
        <position position="1"/>
    </location>
</feature>
<dbReference type="EMBL" id="CAJOBH010167323">
    <property type="protein sequence ID" value="CAF4899118.1"/>
    <property type="molecule type" value="Genomic_DNA"/>
</dbReference>
<dbReference type="Proteomes" id="UP000681720">
    <property type="component" value="Unassembled WGS sequence"/>
</dbReference>
<evidence type="ECO:0000313" key="4">
    <source>
        <dbReference type="Proteomes" id="UP000681967"/>
    </source>
</evidence>
<proteinExistence type="predicted"/>
<dbReference type="AlphaFoldDB" id="A0A8S3C820"/>
<evidence type="ECO:0000313" key="3">
    <source>
        <dbReference type="EMBL" id="CAF5071177.1"/>
    </source>
</evidence>
<comment type="caution">
    <text evidence="1">The sequence shown here is derived from an EMBL/GenBank/DDBJ whole genome shotgun (WGS) entry which is preliminary data.</text>
</comment>
<dbReference type="EMBL" id="CAJOBJ010238882">
    <property type="protein sequence ID" value="CAF5071177.1"/>
    <property type="molecule type" value="Genomic_DNA"/>
</dbReference>
<sequence length="49" mass="5625">AQQYVSDSEQVIRSSSYRQPQLFGSIPTINRPFDSIQSQQPIQFVPSIR</sequence>
<accession>A0A8S3C820</accession>
<evidence type="ECO:0000313" key="2">
    <source>
        <dbReference type="EMBL" id="CAF4899118.1"/>
    </source>
</evidence>
<reference evidence="1" key="1">
    <citation type="submission" date="2021-02" db="EMBL/GenBank/DDBJ databases">
        <authorList>
            <person name="Nowell W R."/>
        </authorList>
    </citation>
    <scope>NUCLEOTIDE SEQUENCE</scope>
</reference>
<evidence type="ECO:0000313" key="1">
    <source>
        <dbReference type="EMBL" id="CAF4895867.1"/>
    </source>
</evidence>
<organism evidence="1 4">
    <name type="scientific">Rotaria magnacalcarata</name>
    <dbReference type="NCBI Taxonomy" id="392030"/>
    <lineage>
        <taxon>Eukaryota</taxon>
        <taxon>Metazoa</taxon>
        <taxon>Spiralia</taxon>
        <taxon>Gnathifera</taxon>
        <taxon>Rotifera</taxon>
        <taxon>Eurotatoria</taxon>
        <taxon>Bdelloidea</taxon>
        <taxon>Philodinida</taxon>
        <taxon>Philodinidae</taxon>
        <taxon>Rotaria</taxon>
    </lineage>
</organism>
<dbReference type="Proteomes" id="UP000681967">
    <property type="component" value="Unassembled WGS sequence"/>
</dbReference>
<gene>
    <name evidence="1" type="ORF">BYL167_LOCUS51959</name>
    <name evidence="2" type="ORF">BYL167_LOCUS52089</name>
    <name evidence="3" type="ORF">GIL414_LOCUS61124</name>
</gene>
<name>A0A8S3C820_9BILA</name>
<protein>
    <submittedName>
        <fullName evidence="1">Uncharacterized protein</fullName>
    </submittedName>
</protein>
<feature type="non-terminal residue" evidence="1">
    <location>
        <position position="49"/>
    </location>
</feature>
<dbReference type="EMBL" id="CAJOBH010166196">
    <property type="protein sequence ID" value="CAF4895867.1"/>
    <property type="molecule type" value="Genomic_DNA"/>
</dbReference>